<dbReference type="EMBL" id="BMQS01000024">
    <property type="protein sequence ID" value="GGU02950.1"/>
    <property type="molecule type" value="Genomic_DNA"/>
</dbReference>
<dbReference type="Proteomes" id="UP000616143">
    <property type="component" value="Unassembled WGS sequence"/>
</dbReference>
<feature type="transmembrane region" description="Helical" evidence="1">
    <location>
        <begin position="81"/>
        <end position="101"/>
    </location>
</feature>
<sequence length="316" mass="34181">MRPQRPDFKVFLYAYVAFSFMELLFNREFLAGVIPVGMAGISLERVFYPMFLVGGASFVLMTLMQPLILGVTAYKSRGTGLSWLLWASLYLTLFLDGTHLVEGVNNTAFNPPVFASVLYVVVVVAGGLLSAKKISKWLYVFLIPDLLAFLYLLGTWGIQLTGNSDTGYLSLWAAEAMGYSVILSAAAFLVWALPRARRWILMGSLVVGLIVGTVVGLNLVPGMAIAIGVMFPYAFGVLGVENWMPPVIFALGLASVIVATSLLKKERGVSASFLALASAALIFDSVNITTYLVAPLVALCVGMLLDERLRTKAELG</sequence>
<keyword evidence="1" id="KW-0472">Membrane</keyword>
<feature type="transmembrane region" description="Helical" evidence="1">
    <location>
        <begin position="46"/>
        <end position="69"/>
    </location>
</feature>
<comment type="caution">
    <text evidence="2">The sequence shown here is derived from an EMBL/GenBank/DDBJ whole genome shotgun (WGS) entry which is preliminary data.</text>
</comment>
<reference evidence="2" key="2">
    <citation type="submission" date="2020-09" db="EMBL/GenBank/DDBJ databases">
        <authorList>
            <person name="Sun Q."/>
            <person name="Ohkuma M."/>
        </authorList>
    </citation>
    <scope>NUCLEOTIDE SEQUENCE</scope>
    <source>
        <strain evidence="2">JCM 31740</strain>
    </source>
</reference>
<feature type="transmembrane region" description="Helical" evidence="1">
    <location>
        <begin position="170"/>
        <end position="193"/>
    </location>
</feature>
<feature type="transmembrane region" description="Helical" evidence="1">
    <location>
        <begin position="205"/>
        <end position="231"/>
    </location>
</feature>
<feature type="transmembrane region" description="Helical" evidence="1">
    <location>
        <begin position="113"/>
        <end position="131"/>
    </location>
</feature>
<reference evidence="2" key="1">
    <citation type="journal article" date="2014" name="Int. J. Syst. Evol. Microbiol.">
        <title>Complete genome sequence of Corynebacterium casei LMG S-19264T (=DSM 44701T), isolated from a smear-ripened cheese.</title>
        <authorList>
            <consortium name="US DOE Joint Genome Institute (JGI-PGF)"/>
            <person name="Walter F."/>
            <person name="Albersmeier A."/>
            <person name="Kalinowski J."/>
            <person name="Ruckert C."/>
        </authorList>
    </citation>
    <scope>NUCLEOTIDE SEQUENCE</scope>
    <source>
        <strain evidence="2">JCM 31740</strain>
    </source>
</reference>
<proteinExistence type="predicted"/>
<protein>
    <submittedName>
        <fullName evidence="2">Uncharacterized protein</fullName>
    </submittedName>
</protein>
<keyword evidence="1" id="KW-1133">Transmembrane helix</keyword>
<feature type="transmembrane region" description="Helical" evidence="1">
    <location>
        <begin position="243"/>
        <end position="263"/>
    </location>
</feature>
<evidence type="ECO:0000256" key="1">
    <source>
        <dbReference type="SAM" id="Phobius"/>
    </source>
</evidence>
<evidence type="ECO:0000313" key="2">
    <source>
        <dbReference type="EMBL" id="GGU02950.1"/>
    </source>
</evidence>
<evidence type="ECO:0000313" key="3">
    <source>
        <dbReference type="Proteomes" id="UP000616143"/>
    </source>
</evidence>
<gene>
    <name evidence="2" type="ORF">GCM10007116_19960</name>
</gene>
<organism evidence="2 3">
    <name type="scientific">Sulfodiicoccus acidiphilus</name>
    <dbReference type="NCBI Taxonomy" id="1670455"/>
    <lineage>
        <taxon>Archaea</taxon>
        <taxon>Thermoproteota</taxon>
        <taxon>Thermoprotei</taxon>
        <taxon>Sulfolobales</taxon>
        <taxon>Sulfolobaceae</taxon>
        <taxon>Sulfodiicoccus</taxon>
    </lineage>
</organism>
<name>A0A830H1D4_9CREN</name>
<feature type="transmembrane region" description="Helical" evidence="1">
    <location>
        <begin position="12"/>
        <end position="34"/>
    </location>
</feature>
<dbReference type="AlphaFoldDB" id="A0A830H1D4"/>
<accession>A0A830H1D4</accession>
<feature type="transmembrane region" description="Helical" evidence="1">
    <location>
        <begin position="138"/>
        <end position="158"/>
    </location>
</feature>
<feature type="transmembrane region" description="Helical" evidence="1">
    <location>
        <begin position="275"/>
        <end position="305"/>
    </location>
</feature>
<keyword evidence="1" id="KW-0812">Transmembrane</keyword>